<proteinExistence type="predicted"/>
<dbReference type="EnsemblFungi" id="MAPG_01284T0">
    <property type="protein sequence ID" value="MAPG_01284T0"/>
    <property type="gene ID" value="MAPG_01284"/>
</dbReference>
<reference evidence="4" key="5">
    <citation type="submission" date="2015-06" db="UniProtKB">
        <authorList>
            <consortium name="EnsemblFungi"/>
        </authorList>
    </citation>
    <scope>IDENTIFICATION</scope>
    <source>
        <strain evidence="4">ATCC 64411</strain>
    </source>
</reference>
<evidence type="ECO:0000313" key="3">
    <source>
        <dbReference type="EMBL" id="KLU82209.1"/>
    </source>
</evidence>
<feature type="compositionally biased region" description="Polar residues" evidence="1">
    <location>
        <begin position="833"/>
        <end position="843"/>
    </location>
</feature>
<feature type="compositionally biased region" description="Low complexity" evidence="1">
    <location>
        <begin position="734"/>
        <end position="772"/>
    </location>
</feature>
<dbReference type="Proteomes" id="UP000011715">
    <property type="component" value="Unassembled WGS sequence"/>
</dbReference>
<feature type="domain" description="DUF7082" evidence="2">
    <location>
        <begin position="503"/>
        <end position="655"/>
    </location>
</feature>
<dbReference type="EMBL" id="GL876966">
    <property type="protein sequence ID" value="KLU82209.1"/>
    <property type="molecule type" value="Genomic_DNA"/>
</dbReference>
<evidence type="ECO:0000259" key="2">
    <source>
        <dbReference type="Pfam" id="PF23305"/>
    </source>
</evidence>
<dbReference type="VEuPathDB" id="FungiDB:MAPG_01284"/>
<gene>
    <name evidence="3" type="ORF">MAPG_01284</name>
</gene>
<protein>
    <submittedName>
        <fullName evidence="3">Medusa</fullName>
    </submittedName>
</protein>
<keyword evidence="5" id="KW-1185">Reference proteome</keyword>
<dbReference type="OMA" id="PPNSICI"/>
<sequence length="868" mass="93512">MSAPKFEQFSYKLFDPGFHSQRPIIVDEELESPDTVTLAYEEEAASGAMSMSAYKPQPSQVHGFVESPYSQFSPQSFSSHPTDHATPQQINNIAFSSNNATAPVQYEASSPADDSSAGSILAVLSGHPMVGPSGTRVMFKVSSQLDLTTCADYMYATFGSQKCEVDVRKSGMSCEDGSAWLFSVTAVAPQFMLTNCASPASVPLTLYVDGGSDGMARVVSGGTFTYHLDDAHAHSGPLSSSVGATGDPGQQCEDSRHKTGPHAHVDAHSTPTTPTAQPQPQQMHQDEHRQQQNHHIPHPPHLTVRTSDIASPVQHQHHDQHQPHQQDQLHTHGISPDASTNTYPYTPVSGVPIAETQIPTVAPHMQTDDDVNNAAAATAYNQGSEDMLGSYRSRVSFGDQYRPPSLRQSSGAWSAYGSQDASERYDIVREAALAHSQGSMMRQTVTMSPRASHHAEPGSSNLTRTSILAASAQSHGYGNGIYSAGWAGAAPPPRKAELIMRPDELNSMADINSWTQEEWANKRRIVMFTKKQTGSQLAAYCKPVPVGDRPPNAICISCIWWAERKDCFVTSVDAIYLLERLIVPPRNNKFDVEEKNRIRRNLEGNKPITVSKNRRDTEDFFKVIMGFGNPKPRNIEKDIKVFSWKVLETALRKIVSKYSYSPPSVLPAHHPAPAPTHHLVTPVSLPALPAVTYSGLPPTPVSATTATDPSMAAGYVSIATSHGHHHTHMDHGLPSPRSLPPSSSWAASYPASSTRTLSPGLGKPSSSPGSGLRISTLSSSIYDTRSPGHSTRSAGGAYGLHASPHHHHIGHGGAVGAGRYDTYDVTIPSYASTSHTDPYSTHSAGGHHGHSMYGTHTGYAGDGSTHRA</sequence>
<reference evidence="4" key="4">
    <citation type="journal article" date="2015" name="G3 (Bethesda)">
        <title>Genome sequences of three phytopathogenic species of the Magnaporthaceae family of fungi.</title>
        <authorList>
            <person name="Okagaki L.H."/>
            <person name="Nunes C.C."/>
            <person name="Sailsbery J."/>
            <person name="Clay B."/>
            <person name="Brown D."/>
            <person name="John T."/>
            <person name="Oh Y."/>
            <person name="Young N."/>
            <person name="Fitzgerald M."/>
            <person name="Haas B.J."/>
            <person name="Zeng Q."/>
            <person name="Young S."/>
            <person name="Adiconis X."/>
            <person name="Fan L."/>
            <person name="Levin J.Z."/>
            <person name="Mitchell T.K."/>
            <person name="Okubara P.A."/>
            <person name="Farman M.L."/>
            <person name="Kohn L.M."/>
            <person name="Birren B."/>
            <person name="Ma L.-J."/>
            <person name="Dean R.A."/>
        </authorList>
    </citation>
    <scope>NUCLEOTIDE SEQUENCE</scope>
    <source>
        <strain evidence="4">ATCC 64411 / 73-15</strain>
    </source>
</reference>
<feature type="region of interest" description="Disordered" evidence="1">
    <location>
        <begin position="722"/>
        <end position="813"/>
    </location>
</feature>
<name>A0A0C4DNA3_MAGP6</name>
<reference evidence="3" key="3">
    <citation type="submission" date="2011-03" db="EMBL/GenBank/DDBJ databases">
        <title>Annotation of Magnaporthe poae ATCC 64411.</title>
        <authorList>
            <person name="Ma L.-J."/>
            <person name="Dead R."/>
            <person name="Young S.K."/>
            <person name="Zeng Q."/>
            <person name="Gargeya S."/>
            <person name="Fitzgerald M."/>
            <person name="Haas B."/>
            <person name="Abouelleil A."/>
            <person name="Alvarado L."/>
            <person name="Arachchi H.M."/>
            <person name="Berlin A."/>
            <person name="Brown A."/>
            <person name="Chapman S.B."/>
            <person name="Chen Z."/>
            <person name="Dunbar C."/>
            <person name="Freedman E."/>
            <person name="Gearin G."/>
            <person name="Gellesch M."/>
            <person name="Goldberg J."/>
            <person name="Griggs A."/>
            <person name="Gujja S."/>
            <person name="Heiman D."/>
            <person name="Howarth C."/>
            <person name="Larson L."/>
            <person name="Lui A."/>
            <person name="MacDonald P.J.P."/>
            <person name="Mehta T."/>
            <person name="Montmayeur A."/>
            <person name="Murphy C."/>
            <person name="Neiman D."/>
            <person name="Pearson M."/>
            <person name="Priest M."/>
            <person name="Roberts A."/>
            <person name="Saif S."/>
            <person name="Shea T."/>
            <person name="Shenoy N."/>
            <person name="Sisk P."/>
            <person name="Stolte C."/>
            <person name="Sykes S."/>
            <person name="Yandava C."/>
            <person name="Wortman J."/>
            <person name="Nusbaum C."/>
            <person name="Birren B."/>
        </authorList>
    </citation>
    <scope>NUCLEOTIDE SEQUENCE</scope>
    <source>
        <strain evidence="3">ATCC 64411</strain>
    </source>
</reference>
<evidence type="ECO:0000256" key="1">
    <source>
        <dbReference type="SAM" id="MobiDB-lite"/>
    </source>
</evidence>
<dbReference type="STRING" id="644358.A0A0C4DNA3"/>
<reference evidence="3" key="1">
    <citation type="submission" date="2010-05" db="EMBL/GenBank/DDBJ databases">
        <title>The Genome Sequence of Magnaporthe poae strain ATCC 64411.</title>
        <authorList>
            <consortium name="The Broad Institute Genome Sequencing Platform"/>
            <consortium name="Broad Institute Genome Sequencing Center for Infectious Disease"/>
            <person name="Ma L.-J."/>
            <person name="Dead R."/>
            <person name="Young S."/>
            <person name="Zeng Q."/>
            <person name="Koehrsen M."/>
            <person name="Alvarado L."/>
            <person name="Berlin A."/>
            <person name="Chapman S.B."/>
            <person name="Chen Z."/>
            <person name="Freedman E."/>
            <person name="Gellesch M."/>
            <person name="Goldberg J."/>
            <person name="Griggs A."/>
            <person name="Gujja S."/>
            <person name="Heilman E.R."/>
            <person name="Heiman D."/>
            <person name="Hepburn T."/>
            <person name="Howarth C."/>
            <person name="Jen D."/>
            <person name="Larson L."/>
            <person name="Mehta T."/>
            <person name="Neiman D."/>
            <person name="Pearson M."/>
            <person name="Roberts A."/>
            <person name="Saif S."/>
            <person name="Shea T."/>
            <person name="Shenoy N."/>
            <person name="Sisk P."/>
            <person name="Stolte C."/>
            <person name="Sykes S."/>
            <person name="Walk T."/>
            <person name="White J."/>
            <person name="Yandava C."/>
            <person name="Haas B."/>
            <person name="Nusbaum C."/>
            <person name="Birren B."/>
        </authorList>
    </citation>
    <scope>NUCLEOTIDE SEQUENCE</scope>
    <source>
        <strain evidence="3">ATCC 64411</strain>
    </source>
</reference>
<feature type="region of interest" description="Disordered" evidence="1">
    <location>
        <begin position="833"/>
        <end position="868"/>
    </location>
</feature>
<dbReference type="InterPro" id="IPR055509">
    <property type="entry name" value="DUF7082"/>
</dbReference>
<feature type="compositionally biased region" description="Basic and acidic residues" evidence="1">
    <location>
        <begin position="316"/>
        <end position="330"/>
    </location>
</feature>
<dbReference type="OrthoDB" id="1751210at2759"/>
<dbReference type="EMBL" id="ADBL01000300">
    <property type="status" value="NOT_ANNOTATED_CDS"/>
    <property type="molecule type" value="Genomic_DNA"/>
</dbReference>
<dbReference type="AlphaFoldDB" id="A0A0C4DNA3"/>
<evidence type="ECO:0000313" key="5">
    <source>
        <dbReference type="Proteomes" id="UP000011715"/>
    </source>
</evidence>
<accession>A0A0C4DNA3</accession>
<dbReference type="Pfam" id="PF23305">
    <property type="entry name" value="DUF7082"/>
    <property type="match status" value="1"/>
</dbReference>
<dbReference type="PANTHER" id="PTHR39463">
    <property type="entry name" value="MEDUSA"/>
    <property type="match status" value="1"/>
</dbReference>
<feature type="region of interest" description="Disordered" evidence="1">
    <location>
        <begin position="235"/>
        <end position="349"/>
    </location>
</feature>
<dbReference type="eggNOG" id="ENOG502QTDM">
    <property type="taxonomic scope" value="Eukaryota"/>
</dbReference>
<feature type="compositionally biased region" description="Low complexity" evidence="1">
    <location>
        <begin position="270"/>
        <end position="283"/>
    </location>
</feature>
<dbReference type="PANTHER" id="PTHR39463:SF1">
    <property type="entry name" value="MEDUSA"/>
    <property type="match status" value="1"/>
</dbReference>
<organism evidence="4 5">
    <name type="scientific">Magnaporthiopsis poae (strain ATCC 64411 / 73-15)</name>
    <name type="common">Kentucky bluegrass fungus</name>
    <name type="synonym">Magnaporthe poae</name>
    <dbReference type="NCBI Taxonomy" id="644358"/>
    <lineage>
        <taxon>Eukaryota</taxon>
        <taxon>Fungi</taxon>
        <taxon>Dikarya</taxon>
        <taxon>Ascomycota</taxon>
        <taxon>Pezizomycotina</taxon>
        <taxon>Sordariomycetes</taxon>
        <taxon>Sordariomycetidae</taxon>
        <taxon>Magnaporthales</taxon>
        <taxon>Magnaporthaceae</taxon>
        <taxon>Magnaporthiopsis</taxon>
    </lineage>
</organism>
<feature type="compositionally biased region" description="Basic and acidic residues" evidence="1">
    <location>
        <begin position="253"/>
        <end position="267"/>
    </location>
</feature>
<feature type="compositionally biased region" description="Polar residues" evidence="1">
    <location>
        <begin position="773"/>
        <end position="793"/>
    </location>
</feature>
<evidence type="ECO:0000313" key="4">
    <source>
        <dbReference type="EnsemblFungi" id="MAPG_01284T0"/>
    </source>
</evidence>
<dbReference type="GO" id="GO:0005634">
    <property type="term" value="C:nucleus"/>
    <property type="evidence" value="ECO:0007669"/>
    <property type="project" value="TreeGrafter"/>
</dbReference>
<reference evidence="5" key="2">
    <citation type="submission" date="2010-05" db="EMBL/GenBank/DDBJ databases">
        <title>The genome sequence of Magnaporthe poae strain ATCC 64411.</title>
        <authorList>
            <person name="Ma L.-J."/>
            <person name="Dead R."/>
            <person name="Young S."/>
            <person name="Zeng Q."/>
            <person name="Koehrsen M."/>
            <person name="Alvarado L."/>
            <person name="Berlin A."/>
            <person name="Chapman S.B."/>
            <person name="Chen Z."/>
            <person name="Freedman E."/>
            <person name="Gellesch M."/>
            <person name="Goldberg J."/>
            <person name="Griggs A."/>
            <person name="Gujja S."/>
            <person name="Heilman E.R."/>
            <person name="Heiman D."/>
            <person name="Hepburn T."/>
            <person name="Howarth C."/>
            <person name="Jen D."/>
            <person name="Larson L."/>
            <person name="Mehta T."/>
            <person name="Neiman D."/>
            <person name="Pearson M."/>
            <person name="Roberts A."/>
            <person name="Saif S."/>
            <person name="Shea T."/>
            <person name="Shenoy N."/>
            <person name="Sisk P."/>
            <person name="Stolte C."/>
            <person name="Sykes S."/>
            <person name="Walk T."/>
            <person name="White J."/>
            <person name="Yandava C."/>
            <person name="Haas B."/>
            <person name="Nusbaum C."/>
            <person name="Birren B."/>
        </authorList>
    </citation>
    <scope>NUCLEOTIDE SEQUENCE [LARGE SCALE GENOMIC DNA]</scope>
    <source>
        <strain evidence="5">ATCC 64411 / 73-15</strain>
    </source>
</reference>